<dbReference type="RefSeq" id="XP_066658244.1">
    <property type="nucleotide sequence ID" value="XM_066794365.1"/>
</dbReference>
<dbReference type="Proteomes" id="UP001360953">
    <property type="component" value="Unassembled WGS sequence"/>
</dbReference>
<evidence type="ECO:0000256" key="1">
    <source>
        <dbReference type="SAM" id="MobiDB-lite"/>
    </source>
</evidence>
<feature type="region of interest" description="Disordered" evidence="1">
    <location>
        <begin position="96"/>
        <end position="143"/>
    </location>
</feature>
<organism evidence="2 3">
    <name type="scientific">Phyllosticta citribraziliensis</name>
    <dbReference type="NCBI Taxonomy" id="989973"/>
    <lineage>
        <taxon>Eukaryota</taxon>
        <taxon>Fungi</taxon>
        <taxon>Dikarya</taxon>
        <taxon>Ascomycota</taxon>
        <taxon>Pezizomycotina</taxon>
        <taxon>Dothideomycetes</taxon>
        <taxon>Dothideomycetes incertae sedis</taxon>
        <taxon>Botryosphaeriales</taxon>
        <taxon>Phyllostictaceae</taxon>
        <taxon>Phyllosticta</taxon>
    </lineage>
</organism>
<sequence>MCSTPVGHCYHGSTALFYFAANKSATQHVNGSVLSPVFTRASHIISPPASAQAARTLRLVDESLRHPSATAGTSSPRPRVIGQPTARILVQQSHSHANALPLGRSQPREPKTTLRRGRPAPSGNPDPSRCKKQQPAQRPLRERRTVQQLCSLSSFATSTRSRVAESICFAKLILCHCLSAAGGRWRLPRSPWSRFVGARNRLKNTLSRLTKTCLGRLPQLCRLRNRGIAE</sequence>
<accession>A0ABR1M615</accession>
<evidence type="ECO:0000313" key="2">
    <source>
        <dbReference type="EMBL" id="KAK7541951.1"/>
    </source>
</evidence>
<dbReference type="EMBL" id="JBBPEH010000002">
    <property type="protein sequence ID" value="KAK7541951.1"/>
    <property type="molecule type" value="Genomic_DNA"/>
</dbReference>
<proteinExistence type="predicted"/>
<comment type="caution">
    <text evidence="2">The sequence shown here is derived from an EMBL/GenBank/DDBJ whole genome shotgun (WGS) entry which is preliminary data.</text>
</comment>
<reference evidence="2 3" key="1">
    <citation type="submission" date="2024-04" db="EMBL/GenBank/DDBJ databases">
        <title>Phyllosticta paracitricarpa is synonymous to the EU quarantine fungus P. citricarpa based on phylogenomic analyses.</title>
        <authorList>
            <consortium name="Lawrence Berkeley National Laboratory"/>
            <person name="Van ingen-buijs V.A."/>
            <person name="Van westerhoven A.C."/>
            <person name="Haridas S."/>
            <person name="Skiadas P."/>
            <person name="Martin F."/>
            <person name="Groenewald J.Z."/>
            <person name="Crous P.W."/>
            <person name="Seidl M.F."/>
        </authorList>
    </citation>
    <scope>NUCLEOTIDE SEQUENCE [LARGE SCALE GENOMIC DNA]</scope>
    <source>
        <strain evidence="2 3">CPC 17464</strain>
    </source>
</reference>
<keyword evidence="3" id="KW-1185">Reference proteome</keyword>
<protein>
    <submittedName>
        <fullName evidence="2">Uncharacterized protein</fullName>
    </submittedName>
</protein>
<name>A0ABR1M615_9PEZI</name>
<evidence type="ECO:0000313" key="3">
    <source>
        <dbReference type="Proteomes" id="UP001360953"/>
    </source>
</evidence>
<dbReference type="GeneID" id="92027271"/>
<gene>
    <name evidence="2" type="ORF">J3D65DRAFT_193542</name>
</gene>